<dbReference type="PANTHER" id="PTHR43179">
    <property type="entry name" value="RHAMNOSYLTRANSFERASE WBBL"/>
    <property type="match status" value="1"/>
</dbReference>
<evidence type="ECO:0000256" key="4">
    <source>
        <dbReference type="ARBA" id="ARBA00022679"/>
    </source>
</evidence>
<dbReference type="PANTHER" id="PTHR43179:SF12">
    <property type="entry name" value="GALACTOFURANOSYLTRANSFERASE GLFT2"/>
    <property type="match status" value="1"/>
</dbReference>
<feature type="domain" description="Glycosyltransferase 2-like" evidence="5">
    <location>
        <begin position="13"/>
        <end position="118"/>
    </location>
</feature>
<dbReference type="Pfam" id="PF00535">
    <property type="entry name" value="Glycos_transf_2"/>
    <property type="match status" value="1"/>
</dbReference>
<evidence type="ECO:0000313" key="7">
    <source>
        <dbReference type="Proteomes" id="UP000245711"/>
    </source>
</evidence>
<comment type="similarity">
    <text evidence="2">Belongs to the glycosyltransferase 2 family.</text>
</comment>
<protein>
    <submittedName>
        <fullName evidence="6">Glycosyl transferase</fullName>
    </submittedName>
</protein>
<dbReference type="KEGG" id="roz:CBI38_15155"/>
<keyword evidence="7" id="KW-1185">Reference proteome</keyword>
<keyword evidence="4 6" id="KW-0808">Transferase</keyword>
<dbReference type="Proteomes" id="UP000245711">
    <property type="component" value="Chromosome"/>
</dbReference>
<keyword evidence="3" id="KW-0328">Glycosyltransferase</keyword>
<reference evidence="6 7" key="1">
    <citation type="submission" date="2017-05" db="EMBL/GenBank/DDBJ databases">
        <title>Isolation of Rhodococcus sp. S2-17 biodegrading of BP-3.</title>
        <authorList>
            <person name="Lee Y."/>
            <person name="Kim K.H."/>
            <person name="Chun B.H."/>
            <person name="Jung H.S."/>
            <person name="Jeon C.O."/>
        </authorList>
    </citation>
    <scope>NUCLEOTIDE SEQUENCE [LARGE SCALE GENOMIC DNA]</scope>
    <source>
        <strain evidence="6 7">S2-17</strain>
    </source>
</reference>
<evidence type="ECO:0000256" key="1">
    <source>
        <dbReference type="ARBA" id="ARBA00004776"/>
    </source>
</evidence>
<dbReference type="SUPFAM" id="SSF53448">
    <property type="entry name" value="Nucleotide-diphospho-sugar transferases"/>
    <property type="match status" value="1"/>
</dbReference>
<name>A0A2S2BVQ3_9NOCA</name>
<accession>A0A2S2BVQ3</accession>
<dbReference type="RefSeq" id="WP_109330038.1">
    <property type="nucleotide sequence ID" value="NZ_CP021354.1"/>
</dbReference>
<sequence length="304" mass="33421">MSGAEPQKPSPVTVVVLTYNRCAELRKTLAHMTTLPDRALIIVADNGSGDGTTDMVRREFPQVRLLALDDNLGAVARNRAVELVTSPYVAFCDDDTRWQPGALTVGAAVLGAHPTIGSVTGKCLVAPDLVEDPITPEFRDSPVPGPSWLPGPAVLGVMAGLTMFRVEAFRQVGGFCEKMWLGGEEELLALDLAAAGWWMVWNEDMVIHHEPSVSRDATRRRQLGIRNTLWTLWLRRPVRSAARRSLVILRSAPKDRATAAAVLEALRSTPWVLRHRRVVPDTVEAGLVLLEEPQSRSKARRYIG</sequence>
<evidence type="ECO:0000256" key="2">
    <source>
        <dbReference type="ARBA" id="ARBA00006739"/>
    </source>
</evidence>
<evidence type="ECO:0000313" key="6">
    <source>
        <dbReference type="EMBL" id="AWK72701.1"/>
    </source>
</evidence>
<dbReference type="EMBL" id="CP021354">
    <property type="protein sequence ID" value="AWK72701.1"/>
    <property type="molecule type" value="Genomic_DNA"/>
</dbReference>
<evidence type="ECO:0000256" key="3">
    <source>
        <dbReference type="ARBA" id="ARBA00022676"/>
    </source>
</evidence>
<proteinExistence type="inferred from homology"/>
<dbReference type="OrthoDB" id="9787979at2"/>
<dbReference type="AlphaFoldDB" id="A0A2S2BVQ3"/>
<organism evidence="6 7">
    <name type="scientific">Rhodococcus oxybenzonivorans</name>
    <dbReference type="NCBI Taxonomy" id="1990687"/>
    <lineage>
        <taxon>Bacteria</taxon>
        <taxon>Bacillati</taxon>
        <taxon>Actinomycetota</taxon>
        <taxon>Actinomycetes</taxon>
        <taxon>Mycobacteriales</taxon>
        <taxon>Nocardiaceae</taxon>
        <taxon>Rhodococcus</taxon>
    </lineage>
</organism>
<dbReference type="GO" id="GO:0016757">
    <property type="term" value="F:glycosyltransferase activity"/>
    <property type="evidence" value="ECO:0007669"/>
    <property type="project" value="UniProtKB-KW"/>
</dbReference>
<dbReference type="InterPro" id="IPR001173">
    <property type="entry name" value="Glyco_trans_2-like"/>
</dbReference>
<comment type="pathway">
    <text evidence="1">Cell wall biogenesis; cell wall polysaccharide biosynthesis.</text>
</comment>
<evidence type="ECO:0000259" key="5">
    <source>
        <dbReference type="Pfam" id="PF00535"/>
    </source>
</evidence>
<dbReference type="Gene3D" id="3.90.550.10">
    <property type="entry name" value="Spore Coat Polysaccharide Biosynthesis Protein SpsA, Chain A"/>
    <property type="match status" value="1"/>
</dbReference>
<gene>
    <name evidence="6" type="ORF">CBI38_15155</name>
</gene>
<dbReference type="InterPro" id="IPR029044">
    <property type="entry name" value="Nucleotide-diphossugar_trans"/>
</dbReference>